<accession>A0A6M2D8C8</accession>
<proteinExistence type="predicted"/>
<dbReference type="AlphaFoldDB" id="A0A6M2D8C8"/>
<sequence length="213" mass="23844">MGRLIELMSQVLHCVVHIHSYIIFFFRFTGVSFTGFSMALSDVGLQIVLPRETDLTSVTDKRPFFGMCAHVSVKVSRLSEFSSAHAALIGLRAGMSAVVSLELTRISKRRTAHLADVFVVDDVIVKMFAKLCHTREDLLAKVTHPRCDIVLAFLQLGRLFCALCWKSVKMLRCVGLVCAVQCAASLCKCLEKMLKFFIFHIRASTCESWRGAH</sequence>
<dbReference type="EMBL" id="GHWJ01009559">
    <property type="protein sequence ID" value="NOV42296.1"/>
    <property type="molecule type" value="Transcribed_RNA"/>
</dbReference>
<organism evidence="1">
    <name type="scientific">Rhipicephalus microplus</name>
    <name type="common">Cattle tick</name>
    <name type="synonym">Boophilus microplus</name>
    <dbReference type="NCBI Taxonomy" id="6941"/>
    <lineage>
        <taxon>Eukaryota</taxon>
        <taxon>Metazoa</taxon>
        <taxon>Ecdysozoa</taxon>
        <taxon>Arthropoda</taxon>
        <taxon>Chelicerata</taxon>
        <taxon>Arachnida</taxon>
        <taxon>Acari</taxon>
        <taxon>Parasitiformes</taxon>
        <taxon>Ixodida</taxon>
        <taxon>Ixodoidea</taxon>
        <taxon>Ixodidae</taxon>
        <taxon>Rhipicephalinae</taxon>
        <taxon>Rhipicephalus</taxon>
        <taxon>Boophilus</taxon>
    </lineage>
</organism>
<name>A0A6M2D8C8_RHIMP</name>
<evidence type="ECO:0000313" key="1">
    <source>
        <dbReference type="EMBL" id="NOV42296.1"/>
    </source>
</evidence>
<protein>
    <submittedName>
        <fullName evidence="1">Uncharacterized protein</fullName>
    </submittedName>
</protein>
<reference evidence="1" key="1">
    <citation type="submission" date="2019-09" db="EMBL/GenBank/DDBJ databases">
        <title>Organ-specific transcriptomic study of the physiology of the cattle tick, Rhipicephalus microplus.</title>
        <authorList>
            <person name="Tirloni L."/>
            <person name="Braz G."/>
            <person name="Gandara A.C.P."/>
            <person name="Sabadin G.A."/>
            <person name="da Silva R.M."/>
            <person name="Guizzo M.G."/>
            <person name="Machado J.A."/>
            <person name="Costa E.P."/>
            <person name="Gomes H.F."/>
            <person name="Moraes J."/>
            <person name="Mota M.B.S."/>
            <person name="Mesquita R.D."/>
            <person name="Alvarenga P.H."/>
            <person name="Alves F."/>
            <person name="Seixas A."/>
            <person name="da Fonseca R.N."/>
            <person name="Fogaca A."/>
            <person name="Logullo C."/>
            <person name="Tanaka A."/>
            <person name="Daffre S."/>
            <person name="Termignoni C."/>
            <person name="Vaz I.S.Jr."/>
            <person name="Oliveira P.L."/>
            <person name="Ribeiro J.M."/>
        </authorList>
    </citation>
    <scope>NUCLEOTIDE SEQUENCE</scope>
    <source>
        <strain evidence="1">Porto Alegre</strain>
    </source>
</reference>